<name>A0ABU9HWY3_9FLAO</name>
<evidence type="ECO:0000313" key="3">
    <source>
        <dbReference type="Proteomes" id="UP001464555"/>
    </source>
</evidence>
<dbReference type="EMBL" id="JBBYHR010000005">
    <property type="protein sequence ID" value="MEL1244656.1"/>
    <property type="molecule type" value="Genomic_DNA"/>
</dbReference>
<dbReference type="InterPro" id="IPR024775">
    <property type="entry name" value="DinB-like"/>
</dbReference>
<accession>A0ABU9HWY3</accession>
<organism evidence="2 3">
    <name type="scientific">Flavobacterium arundinis</name>
    <dbReference type="NCBI Taxonomy" id="3139143"/>
    <lineage>
        <taxon>Bacteria</taxon>
        <taxon>Pseudomonadati</taxon>
        <taxon>Bacteroidota</taxon>
        <taxon>Flavobacteriia</taxon>
        <taxon>Flavobacteriales</taxon>
        <taxon>Flavobacteriaceae</taxon>
        <taxon>Flavobacterium</taxon>
    </lineage>
</organism>
<comment type="caution">
    <text evidence="2">The sequence shown here is derived from an EMBL/GenBank/DDBJ whole genome shotgun (WGS) entry which is preliminary data.</text>
</comment>
<reference evidence="2 3" key="1">
    <citation type="submission" date="2024-04" db="EMBL/GenBank/DDBJ databases">
        <title>Flavobacterium sp. DGU11 16S ribosomal RNA gene Genome sequencing and assembly.</title>
        <authorList>
            <person name="Park S."/>
        </authorList>
    </citation>
    <scope>NUCLEOTIDE SEQUENCE [LARGE SCALE GENOMIC DNA]</scope>
    <source>
        <strain evidence="2 3">DGU11</strain>
    </source>
</reference>
<proteinExistence type="predicted"/>
<sequence length="151" mass="17908">MEHEFRITRTSREICDRFFDDYSLEQLNKVPTGFNNNLIWNIGHIIVSQQILVYNGSGLLPMVREELMGKYMRGTKPEFDLTQKEVDEIRSLLFSPVERTEQDYYKNIFTEYTERKTQLGFTLSTVEDAIAFNNYHEGIHFGMMMSLRKFL</sequence>
<protein>
    <submittedName>
        <fullName evidence="2">DinB family protein</fullName>
    </submittedName>
</protein>
<dbReference type="Pfam" id="PF12867">
    <property type="entry name" value="DinB_2"/>
    <property type="match status" value="1"/>
</dbReference>
<feature type="domain" description="DinB-like" evidence="1">
    <location>
        <begin position="10"/>
        <end position="144"/>
    </location>
</feature>
<dbReference type="Proteomes" id="UP001464555">
    <property type="component" value="Unassembled WGS sequence"/>
</dbReference>
<dbReference type="SUPFAM" id="SSF109854">
    <property type="entry name" value="DinB/YfiT-like putative metalloenzymes"/>
    <property type="match status" value="1"/>
</dbReference>
<gene>
    <name evidence="2" type="ORF">AAEO56_10320</name>
</gene>
<keyword evidence="3" id="KW-1185">Reference proteome</keyword>
<dbReference type="Gene3D" id="1.20.120.450">
    <property type="entry name" value="dinb family like domain"/>
    <property type="match status" value="1"/>
</dbReference>
<evidence type="ECO:0000313" key="2">
    <source>
        <dbReference type="EMBL" id="MEL1244656.1"/>
    </source>
</evidence>
<dbReference type="InterPro" id="IPR034660">
    <property type="entry name" value="DinB/YfiT-like"/>
</dbReference>
<evidence type="ECO:0000259" key="1">
    <source>
        <dbReference type="Pfam" id="PF12867"/>
    </source>
</evidence>
<dbReference type="RefSeq" id="WP_341696973.1">
    <property type="nucleotide sequence ID" value="NZ_JBBYHR010000005.1"/>
</dbReference>